<name>A0A163XDT4_9BRAD</name>
<dbReference type="PANTHER" id="PTHR43546">
    <property type="entry name" value="UPF0173 METAL-DEPENDENT HYDROLASE MJ1163-RELATED"/>
    <property type="match status" value="1"/>
</dbReference>
<comment type="caution">
    <text evidence="3">The sequence shown here is derived from an EMBL/GenBank/DDBJ whole genome shotgun (WGS) entry which is preliminary data.</text>
</comment>
<organism evidence="3 4">
    <name type="scientific">Tardiphaga robiniae</name>
    <dbReference type="NCBI Taxonomy" id="943830"/>
    <lineage>
        <taxon>Bacteria</taxon>
        <taxon>Pseudomonadati</taxon>
        <taxon>Pseudomonadota</taxon>
        <taxon>Alphaproteobacteria</taxon>
        <taxon>Hyphomicrobiales</taxon>
        <taxon>Nitrobacteraceae</taxon>
        <taxon>Tardiphaga</taxon>
    </lineage>
</organism>
<dbReference type="InterPro" id="IPR001279">
    <property type="entry name" value="Metallo-B-lactamas"/>
</dbReference>
<proteinExistence type="predicted"/>
<dbReference type="AlphaFoldDB" id="A0A163XDT4"/>
<dbReference type="Pfam" id="PF12706">
    <property type="entry name" value="Lactamase_B_2"/>
    <property type="match status" value="1"/>
</dbReference>
<reference evidence="3 4" key="1">
    <citation type="submission" date="2016-03" db="EMBL/GenBank/DDBJ databases">
        <title>Microsymbionts genomes from the relict species Vavilovia formosa (Stev.) Fed.</title>
        <authorList>
            <person name="Kopat V."/>
            <person name="Chirak E."/>
            <person name="Kimeklis A."/>
            <person name="Andronov E."/>
        </authorList>
    </citation>
    <scope>NUCLEOTIDE SEQUENCE [LARGE SCALE GENOMIC DNA]</scope>
    <source>
        <strain evidence="3 4">Vaf07</strain>
    </source>
</reference>
<protein>
    <submittedName>
        <fullName evidence="3">MBL fold metallo-hydrolase</fullName>
    </submittedName>
</protein>
<evidence type="ECO:0000313" key="4">
    <source>
        <dbReference type="Proteomes" id="UP000076574"/>
    </source>
</evidence>
<dbReference type="RefSeq" id="WP_068737513.1">
    <property type="nucleotide sequence ID" value="NZ_LVYV01000054.1"/>
</dbReference>
<dbReference type="InterPro" id="IPR050114">
    <property type="entry name" value="UPF0173_UPF0282_UlaG_hydrolase"/>
</dbReference>
<dbReference type="InterPro" id="IPR036866">
    <property type="entry name" value="RibonucZ/Hydroxyglut_hydro"/>
</dbReference>
<gene>
    <name evidence="3" type="ORF">A4A58_16105</name>
</gene>
<dbReference type="GO" id="GO:0016787">
    <property type="term" value="F:hydrolase activity"/>
    <property type="evidence" value="ECO:0007669"/>
    <property type="project" value="UniProtKB-KW"/>
</dbReference>
<feature type="domain" description="Metallo-beta-lactamase" evidence="2">
    <location>
        <begin position="21"/>
        <end position="216"/>
    </location>
</feature>
<dbReference type="PANTHER" id="PTHR43546:SF9">
    <property type="entry name" value="L-ASCORBATE-6-PHOSPHATE LACTONASE ULAG-RELATED"/>
    <property type="match status" value="1"/>
</dbReference>
<sequence length="254" mass="26938">MSLTITLIGGPTALIEFDGFRLLTDPTFDHPGAYKLPHVTLEKLVGPAISAAQVGAVDAVLLSHDQHSDNLDNSGRDFLRHAPRVLTTIAGARRLGGDVKGLAPWDSTELTGKDGRSLTITATPARHGPAGIEPLSGDVIGFVLSSNAPGSRPIYITGDTVWFDGVAEVARRFPAGVVLPFAGAAQTRGPFHLTMDTNDTIETARAFPDATIVPVHTDGWAHFKQTAGDLRASFDTLGFGARLRILEPGVRTFI</sequence>
<dbReference type="Proteomes" id="UP000076574">
    <property type="component" value="Unassembled WGS sequence"/>
</dbReference>
<accession>A0A163XDT4</accession>
<evidence type="ECO:0000256" key="1">
    <source>
        <dbReference type="ARBA" id="ARBA00022801"/>
    </source>
</evidence>
<evidence type="ECO:0000313" key="3">
    <source>
        <dbReference type="EMBL" id="KZD20779.1"/>
    </source>
</evidence>
<dbReference type="SUPFAM" id="SSF56281">
    <property type="entry name" value="Metallo-hydrolase/oxidoreductase"/>
    <property type="match status" value="1"/>
</dbReference>
<dbReference type="OrthoDB" id="9805728at2"/>
<keyword evidence="4" id="KW-1185">Reference proteome</keyword>
<dbReference type="Gene3D" id="3.60.15.10">
    <property type="entry name" value="Ribonuclease Z/Hydroxyacylglutathione hydrolase-like"/>
    <property type="match status" value="1"/>
</dbReference>
<keyword evidence="1 3" id="KW-0378">Hydrolase</keyword>
<dbReference type="EMBL" id="LVYV01000054">
    <property type="protein sequence ID" value="KZD20779.1"/>
    <property type="molecule type" value="Genomic_DNA"/>
</dbReference>
<evidence type="ECO:0000259" key="2">
    <source>
        <dbReference type="Pfam" id="PF12706"/>
    </source>
</evidence>
<dbReference type="STRING" id="943830.A4A58_16105"/>